<dbReference type="RefSeq" id="WP_053995956.1">
    <property type="nucleotide sequence ID" value="NZ_CP065643.1"/>
</dbReference>
<evidence type="ECO:0000313" key="1">
    <source>
        <dbReference type="EMBL" id="KOY80714.1"/>
    </source>
</evidence>
<reference evidence="1 2" key="1">
    <citation type="submission" date="2015-07" db="EMBL/GenBank/DDBJ databases">
        <title>Genome sequencing project for genomic taxonomy and phylogenomics of Bacillus-like bacteria.</title>
        <authorList>
            <person name="Liu B."/>
            <person name="Wang J."/>
            <person name="Zhu Y."/>
            <person name="Liu G."/>
            <person name="Chen Q."/>
            <person name="Chen Z."/>
            <person name="Che J."/>
            <person name="Ge C."/>
            <person name="Shi H."/>
            <person name="Pan Z."/>
            <person name="Liu X."/>
        </authorList>
    </citation>
    <scope>NUCLEOTIDE SEQUENCE [LARGE SCALE GENOMIC DNA]</scope>
    <source>
        <strain evidence="1 2">DSM 54</strain>
    </source>
</reference>
<dbReference type="STRING" id="33935.ADM90_16135"/>
<gene>
    <name evidence="1" type="ORF">ADM90_16135</name>
</gene>
<evidence type="ECO:0000313" key="2">
    <source>
        <dbReference type="Proteomes" id="UP000037977"/>
    </source>
</evidence>
<keyword evidence="2" id="KW-1185">Reference proteome</keyword>
<sequence>MLSRAEIEAILAQGTHMRRSATEEEAAYVFQQIEQLPSNPTLANMLQKRQYVQIYVDQVDSTWYSLIYEEEVNSYTLRDAYFLRVR</sequence>
<dbReference type="PATRIC" id="fig|33935.3.peg.1975"/>
<dbReference type="EMBL" id="LGCI01000010">
    <property type="protein sequence ID" value="KOY80714.1"/>
    <property type="molecule type" value="Genomic_DNA"/>
</dbReference>
<accession>A0A0N0CV11</accession>
<name>A0A0N0CV11_9BACI</name>
<organism evidence="1 2">
    <name type="scientific">Lysinibacillus macroides</name>
    <dbReference type="NCBI Taxonomy" id="33935"/>
    <lineage>
        <taxon>Bacteria</taxon>
        <taxon>Bacillati</taxon>
        <taxon>Bacillota</taxon>
        <taxon>Bacilli</taxon>
        <taxon>Bacillales</taxon>
        <taxon>Bacillaceae</taxon>
        <taxon>Lysinibacillus</taxon>
    </lineage>
</organism>
<protein>
    <submittedName>
        <fullName evidence="1">Uncharacterized protein</fullName>
    </submittedName>
</protein>
<dbReference type="Proteomes" id="UP000037977">
    <property type="component" value="Unassembled WGS sequence"/>
</dbReference>
<dbReference type="AlphaFoldDB" id="A0A0N0CV11"/>
<proteinExistence type="predicted"/>
<comment type="caution">
    <text evidence="1">The sequence shown here is derived from an EMBL/GenBank/DDBJ whole genome shotgun (WGS) entry which is preliminary data.</text>
</comment>